<proteinExistence type="predicted"/>
<dbReference type="Proteomes" id="UP000050961">
    <property type="component" value="Unassembled WGS sequence"/>
</dbReference>
<dbReference type="PATRIC" id="fig|1423806.3.peg.592"/>
<accession>A0A0R2E1G0</accession>
<dbReference type="STRING" id="1423806.FD15_GL000579"/>
<organism evidence="1 2">
    <name type="scientific">Liquorilactobacillus sucicola DSM 21376 = JCM 15457</name>
    <dbReference type="NCBI Taxonomy" id="1423806"/>
    <lineage>
        <taxon>Bacteria</taxon>
        <taxon>Bacillati</taxon>
        <taxon>Bacillota</taxon>
        <taxon>Bacilli</taxon>
        <taxon>Lactobacillales</taxon>
        <taxon>Lactobacillaceae</taxon>
        <taxon>Liquorilactobacillus</taxon>
    </lineage>
</organism>
<gene>
    <name evidence="1" type="ORF">FD15_GL000579</name>
</gene>
<sequence length="112" mass="13403">MIGLFILSEGCVIVFELEKNKYITGGIKEKVSMFQQLVCWNLIEQKNESGIKLDYLQIFEFFQEKDNNKIIYRQERPLFIDEYSFRGGAIKYLKIWVIDDSERIVMMLPEEY</sequence>
<dbReference type="OrthoDB" id="1756859at2"/>
<dbReference type="EMBL" id="AYZF01000008">
    <property type="protein sequence ID" value="KRN07015.1"/>
    <property type="molecule type" value="Genomic_DNA"/>
</dbReference>
<dbReference type="Pfam" id="PF06124">
    <property type="entry name" value="DUF960"/>
    <property type="match status" value="1"/>
</dbReference>
<dbReference type="AlphaFoldDB" id="A0A0R2E1G0"/>
<dbReference type="InterPro" id="IPR009303">
    <property type="entry name" value="DUF960"/>
</dbReference>
<dbReference type="Gene3D" id="3.10.450.150">
    <property type="entry name" value="enterococcus faecalis protein"/>
    <property type="match status" value="1"/>
</dbReference>
<protein>
    <submittedName>
        <fullName evidence="1">Uncharacterized protein</fullName>
    </submittedName>
</protein>
<evidence type="ECO:0000313" key="2">
    <source>
        <dbReference type="Proteomes" id="UP000050961"/>
    </source>
</evidence>
<keyword evidence="2" id="KW-1185">Reference proteome</keyword>
<evidence type="ECO:0000313" key="1">
    <source>
        <dbReference type="EMBL" id="KRN07015.1"/>
    </source>
</evidence>
<reference evidence="1 2" key="1">
    <citation type="journal article" date="2015" name="Genome Announc.">
        <title>Expanding the biotechnology potential of lactobacilli through comparative genomics of 213 strains and associated genera.</title>
        <authorList>
            <person name="Sun Z."/>
            <person name="Harris H.M."/>
            <person name="McCann A."/>
            <person name="Guo C."/>
            <person name="Argimon S."/>
            <person name="Zhang W."/>
            <person name="Yang X."/>
            <person name="Jeffery I.B."/>
            <person name="Cooney J.C."/>
            <person name="Kagawa T.F."/>
            <person name="Liu W."/>
            <person name="Song Y."/>
            <person name="Salvetti E."/>
            <person name="Wrobel A."/>
            <person name="Rasinkangas P."/>
            <person name="Parkhill J."/>
            <person name="Rea M.C."/>
            <person name="O'Sullivan O."/>
            <person name="Ritari J."/>
            <person name="Douillard F.P."/>
            <person name="Paul Ross R."/>
            <person name="Yang R."/>
            <person name="Briner A.E."/>
            <person name="Felis G.E."/>
            <person name="de Vos W.M."/>
            <person name="Barrangou R."/>
            <person name="Klaenhammer T.R."/>
            <person name="Caufield P.W."/>
            <person name="Cui Y."/>
            <person name="Zhang H."/>
            <person name="O'Toole P.W."/>
        </authorList>
    </citation>
    <scope>NUCLEOTIDE SEQUENCE [LARGE SCALE GENOMIC DNA]</scope>
    <source>
        <strain evidence="1 2">DSM 21376</strain>
    </source>
</reference>
<name>A0A0R2E1G0_9LACO</name>
<comment type="caution">
    <text evidence="1">The sequence shown here is derived from an EMBL/GenBank/DDBJ whole genome shotgun (WGS) entry which is preliminary data.</text>
</comment>